<name>A0ABT4Q390_9BACL</name>
<gene>
    <name evidence="10" type="ORF">O9H85_02030</name>
</gene>
<dbReference type="PANTHER" id="PTHR37820:SF1">
    <property type="entry name" value="CELL DIVISION PROTEIN FTSQ"/>
    <property type="match status" value="1"/>
</dbReference>
<dbReference type="PROSITE" id="PS51779">
    <property type="entry name" value="POTRA"/>
    <property type="match status" value="1"/>
</dbReference>
<evidence type="ECO:0000313" key="11">
    <source>
        <dbReference type="Proteomes" id="UP001527882"/>
    </source>
</evidence>
<dbReference type="Proteomes" id="UP001527882">
    <property type="component" value="Unassembled WGS sequence"/>
</dbReference>
<dbReference type="InterPro" id="IPR013685">
    <property type="entry name" value="POTRA_FtsQ_type"/>
</dbReference>
<evidence type="ECO:0000313" key="10">
    <source>
        <dbReference type="EMBL" id="MCZ8511237.1"/>
    </source>
</evidence>
<dbReference type="InterPro" id="IPR050487">
    <property type="entry name" value="FtsQ_DivIB"/>
</dbReference>
<keyword evidence="7" id="KW-0131">Cell cycle</keyword>
<dbReference type="Gene3D" id="3.40.50.10960">
    <property type="match status" value="1"/>
</dbReference>
<evidence type="ECO:0000256" key="1">
    <source>
        <dbReference type="ARBA" id="ARBA00004370"/>
    </source>
</evidence>
<comment type="subcellular location">
    <subcellularLocation>
        <location evidence="1">Membrane</location>
    </subcellularLocation>
</comment>
<dbReference type="InterPro" id="IPR034746">
    <property type="entry name" value="POTRA"/>
</dbReference>
<dbReference type="Gene3D" id="3.10.20.310">
    <property type="entry name" value="membrane protein fhac"/>
    <property type="match status" value="1"/>
</dbReference>
<keyword evidence="6" id="KW-0472">Membrane</keyword>
<dbReference type="EMBL" id="JAQAGZ010000001">
    <property type="protein sequence ID" value="MCZ8511237.1"/>
    <property type="molecule type" value="Genomic_DNA"/>
</dbReference>
<keyword evidence="2" id="KW-1003">Cell membrane</keyword>
<evidence type="ECO:0000256" key="3">
    <source>
        <dbReference type="ARBA" id="ARBA00022618"/>
    </source>
</evidence>
<dbReference type="PANTHER" id="PTHR37820">
    <property type="entry name" value="CELL DIVISION PROTEIN DIVIB"/>
    <property type="match status" value="1"/>
</dbReference>
<accession>A0ABT4Q390</accession>
<evidence type="ECO:0000256" key="5">
    <source>
        <dbReference type="ARBA" id="ARBA00022989"/>
    </source>
</evidence>
<evidence type="ECO:0000256" key="6">
    <source>
        <dbReference type="ARBA" id="ARBA00023136"/>
    </source>
</evidence>
<feature type="domain" description="POTRA" evidence="9">
    <location>
        <begin position="45"/>
        <end position="113"/>
    </location>
</feature>
<comment type="caution">
    <text evidence="10">The sequence shown here is derived from an EMBL/GenBank/DDBJ whole genome shotgun (WGS) entry which is preliminary data.</text>
</comment>
<evidence type="ECO:0000256" key="8">
    <source>
        <dbReference type="SAM" id="MobiDB-lite"/>
    </source>
</evidence>
<sequence>MPAEDRLPVIKKPAVRRRSSKKLLLFLFIFFITLLLVLFFQSSLSVITRVEVDGQQLVSESSIRQASGVKPGDHFFSVSSGAIEAQVKGLHMIETVDVTKHFPGVIHIQVKEYPKVAYQIGDNGQVEVLLADASAAPVTVQGVALDMPILSGWAPDDPMKVKLCQMMASLAPGYFKDISEIKPAPTESYPDKVRMYTRSQYEVQTTIGYMPEKMKNLAAYIANLQDNKISGGVIKMLDADWHSPFDNDPSKAAKDGKGAAPAGKDGGQAKDTAKPPASASPGTKNGSKDTSRN</sequence>
<protein>
    <submittedName>
        <fullName evidence="10">FtsQ-type POTRA domain-containing protein</fullName>
    </submittedName>
</protein>
<organism evidence="10 11">
    <name type="scientific">Paenibacillus gyeongsangnamensis</name>
    <dbReference type="NCBI Taxonomy" id="3388067"/>
    <lineage>
        <taxon>Bacteria</taxon>
        <taxon>Bacillati</taxon>
        <taxon>Bacillota</taxon>
        <taxon>Bacilli</taxon>
        <taxon>Bacillales</taxon>
        <taxon>Paenibacillaceae</taxon>
        <taxon>Paenibacillus</taxon>
    </lineage>
</organism>
<feature type="compositionally biased region" description="Basic and acidic residues" evidence="8">
    <location>
        <begin position="245"/>
        <end position="257"/>
    </location>
</feature>
<dbReference type="Pfam" id="PF08478">
    <property type="entry name" value="POTRA_1"/>
    <property type="match status" value="1"/>
</dbReference>
<evidence type="ECO:0000256" key="7">
    <source>
        <dbReference type="ARBA" id="ARBA00023306"/>
    </source>
</evidence>
<evidence type="ECO:0000259" key="9">
    <source>
        <dbReference type="PROSITE" id="PS51779"/>
    </source>
</evidence>
<evidence type="ECO:0000256" key="2">
    <source>
        <dbReference type="ARBA" id="ARBA00022475"/>
    </source>
</evidence>
<reference evidence="10 11" key="1">
    <citation type="submission" date="2022-12" db="EMBL/GenBank/DDBJ databases">
        <title>Draft genome sequence of Paenibacillus sp. dW9.</title>
        <authorList>
            <person name="Choi E.-W."/>
            <person name="Kim D.-U."/>
        </authorList>
    </citation>
    <scope>NUCLEOTIDE SEQUENCE [LARGE SCALE GENOMIC DNA]</scope>
    <source>
        <strain evidence="11">dW9</strain>
    </source>
</reference>
<feature type="region of interest" description="Disordered" evidence="8">
    <location>
        <begin position="245"/>
        <end position="293"/>
    </location>
</feature>
<dbReference type="RefSeq" id="WP_269879601.1">
    <property type="nucleotide sequence ID" value="NZ_JAQAGZ010000001.1"/>
</dbReference>
<proteinExistence type="predicted"/>
<keyword evidence="11" id="KW-1185">Reference proteome</keyword>
<keyword evidence="3" id="KW-0132">Cell division</keyword>
<evidence type="ECO:0000256" key="4">
    <source>
        <dbReference type="ARBA" id="ARBA00022692"/>
    </source>
</evidence>
<keyword evidence="5" id="KW-1133">Transmembrane helix</keyword>
<keyword evidence="4" id="KW-0812">Transmembrane</keyword>